<proteinExistence type="predicted"/>
<dbReference type="RefSeq" id="WP_005768127.1">
    <property type="nucleotide sequence ID" value="NZ_AMQK01000019.1"/>
</dbReference>
<evidence type="ECO:0000313" key="2">
    <source>
        <dbReference type="EMBL" id="EKS43216.1"/>
    </source>
</evidence>
<organism evidence="2 3">
    <name type="scientific">Bartonella bacilliformis INS</name>
    <dbReference type="NCBI Taxonomy" id="1206782"/>
    <lineage>
        <taxon>Bacteria</taxon>
        <taxon>Pseudomonadati</taxon>
        <taxon>Pseudomonadota</taxon>
        <taxon>Alphaproteobacteria</taxon>
        <taxon>Hyphomicrobiales</taxon>
        <taxon>Bartonellaceae</taxon>
        <taxon>Bartonella</taxon>
    </lineage>
</organism>
<dbReference type="PANTHER" id="PTHR30399">
    <property type="entry name" value="UNCHARACTERIZED PROTEIN YGJP"/>
    <property type="match status" value="1"/>
</dbReference>
<sequence length="243" mass="28350">MAVYERNFIFCDRIVPLRVREHRRARRFTLRIDASGQRISLTIPPAVSSCAVQRFIEKHQFWIEERLARLSISCENLHIKEGATIPLLGVSHIVTRKEGRGVVEVVSGNGEQKPQIIIYSQLEYLPRRVADFLKKQAEITITPLVAHYAYKVGRKVKSIHYKDIKSRWGSCSTDGRLSFSWRLIMAPKEVVEYVVAHEVAHLIEMNHGEKFWTLCERLCSGYKMYRTWLRKNGYTLHRINFHG</sequence>
<evidence type="ECO:0000313" key="3">
    <source>
        <dbReference type="Proteomes" id="UP000009359"/>
    </source>
</evidence>
<name>A0ABN0IF72_BARBA</name>
<dbReference type="PANTHER" id="PTHR30399:SF1">
    <property type="entry name" value="UTP PYROPHOSPHATASE"/>
    <property type="match status" value="1"/>
</dbReference>
<dbReference type="InterPro" id="IPR002725">
    <property type="entry name" value="YgjP-like_metallopeptidase"/>
</dbReference>
<dbReference type="Proteomes" id="UP000009359">
    <property type="component" value="Unassembled WGS sequence"/>
</dbReference>
<evidence type="ECO:0000259" key="1">
    <source>
        <dbReference type="Pfam" id="PF01863"/>
    </source>
</evidence>
<comment type="caution">
    <text evidence="2">The sequence shown here is derived from an EMBL/GenBank/DDBJ whole genome shotgun (WGS) entry which is preliminary data.</text>
</comment>
<keyword evidence="3" id="KW-1185">Reference proteome</keyword>
<dbReference type="GeneID" id="4684025"/>
<gene>
    <name evidence="2" type="ORF">BbINS_06327</name>
</gene>
<dbReference type="EMBL" id="AMQK01000019">
    <property type="protein sequence ID" value="EKS43216.1"/>
    <property type="molecule type" value="Genomic_DNA"/>
</dbReference>
<dbReference type="Gene3D" id="3.30.2010.10">
    <property type="entry name" value="Metalloproteases ('zincins'), catalytic domain"/>
    <property type="match status" value="1"/>
</dbReference>
<feature type="domain" description="YgjP-like metallopeptidase" evidence="1">
    <location>
        <begin position="27"/>
        <end position="231"/>
    </location>
</feature>
<protein>
    <recommendedName>
        <fullName evidence="1">YgjP-like metallopeptidase domain-containing protein</fullName>
    </recommendedName>
</protein>
<accession>A0ABN0IF72</accession>
<dbReference type="CDD" id="cd07344">
    <property type="entry name" value="M48_yhfN_like"/>
    <property type="match status" value="1"/>
</dbReference>
<dbReference type="Pfam" id="PF01863">
    <property type="entry name" value="YgjP-like"/>
    <property type="match status" value="1"/>
</dbReference>
<reference evidence="2 3" key="1">
    <citation type="journal article" date="2013" name="Genome Announc.">
        <title>Whole Genome Sequencing and Comparative Analysis of Bartonella bacilliformis Strain INS, the Causative Agent of Carrion's Disease.</title>
        <authorList>
            <person name="Tarazona D."/>
            <person name="Padilla C."/>
            <person name="Caceres O."/>
            <person name="Montenegro J.D."/>
            <person name="Bailon H."/>
            <person name="Ventura G."/>
            <person name="Mendoza G."/>
            <person name="Anaya E."/>
            <person name="Guio H."/>
        </authorList>
    </citation>
    <scope>NUCLEOTIDE SEQUENCE [LARGE SCALE GENOMIC DNA]</scope>
    <source>
        <strain evidence="2 3">INS</strain>
    </source>
</reference>
<dbReference type="InterPro" id="IPR053136">
    <property type="entry name" value="UTP_pyrophosphatase-like"/>
</dbReference>